<dbReference type="PANTHER" id="PTHR35867:SF1">
    <property type="entry name" value="PROTEIN RSEC"/>
    <property type="match status" value="1"/>
</dbReference>
<dbReference type="AlphaFoldDB" id="A0A4R3JV15"/>
<sequence>MSETLARVVRIEGDTAWVEVQAPSSCGACGGRGCGSTTVFGQLFHGRETAYPVNNAIAAAVGDTVVVAVEDGMLLRSALRAYGLPLLLLLSGAVIGMAVGGELWAMAGAVAGLILAAWQMRRAGASRPSIVRQGDAEHFSCSSSQAR</sequence>
<name>A0A4R3JV15_9PROT</name>
<organism evidence="2 3">
    <name type="scientific">Sulfuritortus calidifontis</name>
    <dbReference type="NCBI Taxonomy" id="1914471"/>
    <lineage>
        <taxon>Bacteria</taxon>
        <taxon>Pseudomonadati</taxon>
        <taxon>Pseudomonadota</taxon>
        <taxon>Betaproteobacteria</taxon>
        <taxon>Nitrosomonadales</taxon>
        <taxon>Thiobacillaceae</taxon>
        <taxon>Sulfuritortus</taxon>
    </lineage>
</organism>
<reference evidence="2 3" key="1">
    <citation type="submission" date="2019-03" db="EMBL/GenBank/DDBJ databases">
        <title>Genomic Encyclopedia of Type Strains, Phase IV (KMG-IV): sequencing the most valuable type-strain genomes for metagenomic binning, comparative biology and taxonomic classification.</title>
        <authorList>
            <person name="Goeker M."/>
        </authorList>
    </citation>
    <scope>NUCLEOTIDE SEQUENCE [LARGE SCALE GENOMIC DNA]</scope>
    <source>
        <strain evidence="2 3">DSM 103923</strain>
    </source>
</reference>
<dbReference type="EMBL" id="SLZY01000016">
    <property type="protein sequence ID" value="TCS70433.1"/>
    <property type="molecule type" value="Genomic_DNA"/>
</dbReference>
<dbReference type="Proteomes" id="UP000295135">
    <property type="component" value="Unassembled WGS sequence"/>
</dbReference>
<accession>A0A4R3JV15</accession>
<proteinExistence type="predicted"/>
<dbReference type="OrthoDB" id="8536337at2"/>
<evidence type="ECO:0000313" key="2">
    <source>
        <dbReference type="EMBL" id="TCS70433.1"/>
    </source>
</evidence>
<comment type="caution">
    <text evidence="2">The sequence shown here is derived from an EMBL/GenBank/DDBJ whole genome shotgun (WGS) entry which is preliminary data.</text>
</comment>
<feature type="transmembrane region" description="Helical" evidence="1">
    <location>
        <begin position="103"/>
        <end position="120"/>
    </location>
</feature>
<keyword evidence="1" id="KW-0472">Membrane</keyword>
<dbReference type="InterPro" id="IPR026268">
    <property type="entry name" value="RseC"/>
</dbReference>
<dbReference type="InterPro" id="IPR007359">
    <property type="entry name" value="SigmaE_reg_RseC_MucC"/>
</dbReference>
<dbReference type="PIRSF" id="PIRSF004923">
    <property type="entry name" value="RseC"/>
    <property type="match status" value="1"/>
</dbReference>
<keyword evidence="1" id="KW-0812">Transmembrane</keyword>
<dbReference type="Pfam" id="PF04246">
    <property type="entry name" value="RseC_MucC"/>
    <property type="match status" value="1"/>
</dbReference>
<dbReference type="RefSeq" id="WP_126463093.1">
    <property type="nucleotide sequence ID" value="NZ_AP018721.1"/>
</dbReference>
<keyword evidence="1" id="KW-1133">Transmembrane helix</keyword>
<gene>
    <name evidence="2" type="ORF">EDC61_11632</name>
</gene>
<evidence type="ECO:0000313" key="3">
    <source>
        <dbReference type="Proteomes" id="UP000295135"/>
    </source>
</evidence>
<protein>
    <submittedName>
        <fullName evidence="2">RseC/MucC-like positive regulator of sigma(E)</fullName>
    </submittedName>
</protein>
<dbReference type="PANTHER" id="PTHR35867">
    <property type="entry name" value="PROTEIN RSEC"/>
    <property type="match status" value="1"/>
</dbReference>
<evidence type="ECO:0000256" key="1">
    <source>
        <dbReference type="SAM" id="Phobius"/>
    </source>
</evidence>
<keyword evidence="3" id="KW-1185">Reference proteome</keyword>